<dbReference type="Proteomes" id="UP000335636">
    <property type="component" value="Unassembled WGS sequence"/>
</dbReference>
<gene>
    <name evidence="2" type="ORF">MONAX_5E042191</name>
</gene>
<protein>
    <recommendedName>
        <fullName evidence="1">Adenylate cyclase conserved domain-containing protein</fullName>
    </recommendedName>
</protein>
<reference evidence="2" key="1">
    <citation type="submission" date="2019-04" db="EMBL/GenBank/DDBJ databases">
        <authorList>
            <person name="Alioto T."/>
            <person name="Alioto T."/>
        </authorList>
    </citation>
    <scope>NUCLEOTIDE SEQUENCE [LARGE SCALE GENOMIC DNA]</scope>
</reference>
<dbReference type="GO" id="GO:0005886">
    <property type="term" value="C:plasma membrane"/>
    <property type="evidence" value="ECO:0007669"/>
    <property type="project" value="InterPro"/>
</dbReference>
<comment type="caution">
    <text evidence="2">The sequence shown here is derived from an EMBL/GenBank/DDBJ whole genome shotgun (WGS) entry which is preliminary data.</text>
</comment>
<evidence type="ECO:0000259" key="1">
    <source>
        <dbReference type="Pfam" id="PF06327"/>
    </source>
</evidence>
<keyword evidence="3" id="KW-1185">Reference proteome</keyword>
<evidence type="ECO:0000313" key="3">
    <source>
        <dbReference type="Proteomes" id="UP000335636"/>
    </source>
</evidence>
<dbReference type="Pfam" id="PF06327">
    <property type="entry name" value="Adcy_cons_dom"/>
    <property type="match status" value="1"/>
</dbReference>
<dbReference type="AlphaFoldDB" id="A0A5E4DE14"/>
<proteinExistence type="predicted"/>
<sequence length="70" mass="7936">MRASVRMTRYLESWGAARPFAHLSHRESVSSSETPVPNGRRPKAIPLRRHRIPDRYVCCPHLAAVTSSQP</sequence>
<dbReference type="InterPro" id="IPR009398">
    <property type="entry name" value="Adcy_conserved_dom"/>
</dbReference>
<organism evidence="2 3">
    <name type="scientific">Marmota monax</name>
    <name type="common">Woodchuck</name>
    <dbReference type="NCBI Taxonomy" id="9995"/>
    <lineage>
        <taxon>Eukaryota</taxon>
        <taxon>Metazoa</taxon>
        <taxon>Chordata</taxon>
        <taxon>Craniata</taxon>
        <taxon>Vertebrata</taxon>
        <taxon>Euteleostomi</taxon>
        <taxon>Mammalia</taxon>
        <taxon>Eutheria</taxon>
        <taxon>Euarchontoglires</taxon>
        <taxon>Glires</taxon>
        <taxon>Rodentia</taxon>
        <taxon>Sciuromorpha</taxon>
        <taxon>Sciuridae</taxon>
        <taxon>Xerinae</taxon>
        <taxon>Marmotini</taxon>
        <taxon>Marmota</taxon>
    </lineage>
</organism>
<feature type="domain" description="Adenylate cyclase conserved" evidence="1">
    <location>
        <begin position="8"/>
        <end position="55"/>
    </location>
</feature>
<dbReference type="GO" id="GO:0006171">
    <property type="term" value="P:cAMP biosynthetic process"/>
    <property type="evidence" value="ECO:0007669"/>
    <property type="project" value="InterPro"/>
</dbReference>
<accession>A0A5E4DE14</accession>
<dbReference type="EMBL" id="CABDUW010021539">
    <property type="protein sequence ID" value="VTJ92396.1"/>
    <property type="molecule type" value="Genomic_DNA"/>
</dbReference>
<name>A0A5E4DE14_MARMO</name>
<evidence type="ECO:0000313" key="2">
    <source>
        <dbReference type="EMBL" id="VTJ92396.1"/>
    </source>
</evidence>
<dbReference type="GO" id="GO:0004016">
    <property type="term" value="F:adenylate cyclase activity"/>
    <property type="evidence" value="ECO:0007669"/>
    <property type="project" value="InterPro"/>
</dbReference>